<dbReference type="EMBL" id="CP011129">
    <property type="protein sequence ID" value="ALN79949.1"/>
    <property type="molecule type" value="Genomic_DNA"/>
</dbReference>
<proteinExistence type="predicted"/>
<evidence type="ECO:0000256" key="1">
    <source>
        <dbReference type="SAM" id="MobiDB-lite"/>
    </source>
</evidence>
<dbReference type="Proteomes" id="UP000060787">
    <property type="component" value="Chromosome"/>
</dbReference>
<feature type="compositionally biased region" description="Low complexity" evidence="1">
    <location>
        <begin position="32"/>
        <end position="49"/>
    </location>
</feature>
<evidence type="ECO:0000313" key="2">
    <source>
        <dbReference type="EMBL" id="ALN79949.1"/>
    </source>
</evidence>
<keyword evidence="3" id="KW-1185">Reference proteome</keyword>
<organism evidence="2 3">
    <name type="scientific">Lysobacter antibioticus</name>
    <dbReference type="NCBI Taxonomy" id="84531"/>
    <lineage>
        <taxon>Bacteria</taxon>
        <taxon>Pseudomonadati</taxon>
        <taxon>Pseudomonadota</taxon>
        <taxon>Gammaproteobacteria</taxon>
        <taxon>Lysobacterales</taxon>
        <taxon>Lysobacteraceae</taxon>
        <taxon>Lysobacter</taxon>
    </lineage>
</organism>
<dbReference type="KEGG" id="lab:LA76x_1797"/>
<dbReference type="STRING" id="84531.LA76x_1797"/>
<evidence type="ECO:0000313" key="3">
    <source>
        <dbReference type="Proteomes" id="UP000060787"/>
    </source>
</evidence>
<protein>
    <submittedName>
        <fullName evidence="2">Uncharacterized protein</fullName>
    </submittedName>
</protein>
<reference evidence="2 3" key="1">
    <citation type="journal article" date="2015" name="BMC Genomics">
        <title>Comparative genomics and metabolic profiling of the genus Lysobacter.</title>
        <authorList>
            <person name="de Bruijn I."/>
            <person name="Cheng X."/>
            <person name="de Jager V."/>
            <person name="Exposito R.G."/>
            <person name="Watrous J."/>
            <person name="Patel N."/>
            <person name="Postma J."/>
            <person name="Dorrestein P.C."/>
            <person name="Kobayashi D."/>
            <person name="Raaijmakers J.M."/>
        </authorList>
    </citation>
    <scope>NUCLEOTIDE SEQUENCE [LARGE SCALE GENOMIC DNA]</scope>
    <source>
        <strain evidence="2 3">76</strain>
    </source>
</reference>
<feature type="region of interest" description="Disordered" evidence="1">
    <location>
        <begin position="98"/>
        <end position="128"/>
    </location>
</feature>
<name>A0A0S2F940_LYSAN</name>
<dbReference type="PATRIC" id="fig|84531.8.peg.1823"/>
<accession>A0A0S2F940</accession>
<gene>
    <name evidence="2" type="ORF">LA76x_1797</name>
</gene>
<feature type="region of interest" description="Disordered" evidence="1">
    <location>
        <begin position="1"/>
        <end position="50"/>
    </location>
</feature>
<dbReference type="AlphaFoldDB" id="A0A0S2F940"/>
<sequence>MAAARSSEDATAPAGKAVGDRDKGKQRGQGRAGAPVSTTAAMAAAGTEPPADRLAVAATTPWKGWIALIGWLHGLPEGALTVVLGRSPGQWARSFIAGDKRHARPQARPGGGGYRQGPDMINSHKLLN</sequence>